<evidence type="ECO:0000313" key="16">
    <source>
        <dbReference type="EMBL" id="KAG7508952.1"/>
    </source>
</evidence>
<feature type="compositionally biased region" description="Basic and acidic residues" evidence="14">
    <location>
        <begin position="990"/>
        <end position="1026"/>
    </location>
</feature>
<dbReference type="GO" id="GO:0035861">
    <property type="term" value="C:site of double-strand break"/>
    <property type="evidence" value="ECO:0007669"/>
    <property type="project" value="TreeGrafter"/>
</dbReference>
<organism evidence="16 17">
    <name type="scientific">Solea senegalensis</name>
    <name type="common">Senegalese sole</name>
    <dbReference type="NCBI Taxonomy" id="28829"/>
    <lineage>
        <taxon>Eukaryota</taxon>
        <taxon>Metazoa</taxon>
        <taxon>Chordata</taxon>
        <taxon>Craniata</taxon>
        <taxon>Vertebrata</taxon>
        <taxon>Euteleostomi</taxon>
        <taxon>Actinopterygii</taxon>
        <taxon>Neopterygii</taxon>
        <taxon>Teleostei</taxon>
        <taxon>Neoteleostei</taxon>
        <taxon>Acanthomorphata</taxon>
        <taxon>Carangaria</taxon>
        <taxon>Pleuronectiformes</taxon>
        <taxon>Pleuronectoidei</taxon>
        <taxon>Soleidae</taxon>
        <taxon>Solea</taxon>
    </lineage>
</organism>
<reference evidence="16 17" key="1">
    <citation type="journal article" date="2021" name="Sci. Rep.">
        <title>Chromosome anchoring in Senegalese sole (Solea senegalensis) reveals sex-associated markers and genome rearrangements in flatfish.</title>
        <authorList>
            <person name="Guerrero-Cozar I."/>
            <person name="Gomez-Garrido J."/>
            <person name="Berbel C."/>
            <person name="Martinez-Blanch J.F."/>
            <person name="Alioto T."/>
            <person name="Claros M.G."/>
            <person name="Gagnaire P.A."/>
            <person name="Manchado M."/>
        </authorList>
    </citation>
    <scope>NUCLEOTIDE SEQUENCE [LARGE SCALE GENOMIC DNA]</scope>
    <source>
        <strain evidence="16">Sse05_10M</strain>
    </source>
</reference>
<dbReference type="GO" id="GO:0000724">
    <property type="term" value="P:double-strand break repair via homologous recombination"/>
    <property type="evidence" value="ECO:0007669"/>
    <property type="project" value="TreeGrafter"/>
</dbReference>
<keyword evidence="7" id="KW-0067">ATP-binding</keyword>
<keyword evidence="5" id="KW-0547">Nucleotide-binding</keyword>
<comment type="caution">
    <text evidence="16">The sequence shown here is derived from an EMBL/GenBank/DDBJ whole genome shotgun (WGS) entry which is preliminary data.</text>
</comment>
<dbReference type="AlphaFoldDB" id="A0AAV6RXU2"/>
<feature type="region of interest" description="Disordered" evidence="14">
    <location>
        <begin position="978"/>
        <end position="1026"/>
    </location>
</feature>
<feature type="compositionally biased region" description="Acidic residues" evidence="14">
    <location>
        <begin position="21"/>
        <end position="37"/>
    </location>
</feature>
<evidence type="ECO:0000256" key="14">
    <source>
        <dbReference type="SAM" id="MobiDB-lite"/>
    </source>
</evidence>
<sequence length="1157" mass="133190">MSKRKNSSVSESLNKRVRAVEEEDDDNDNVDDNDQDDPVLSQVQDGGSGGDDVVRDAGIVESITLKNFMCHTLLGPFAFGSNVNFVVGNNGSGKSAVLTALIVALGGNAQATNRGSSLKGFVKEGESSADVSVTLRNRGKDAYKPEVFGPAITVDLRITREGLRTYKLKSKSGQVVSTKKEELMSMLDNFNIQVNNPISVLTQEMSKYFLHSKGEGDKYKFFMKATQLDQMREDFVYIKSTKHVTADKVEQHSEHLKDIKQNYREKEECYKSLTSLDEMSTKLEELRKQMAWALVTEMEKELEPMKEKLQLDRKSTEKYDEKVDEWKHKVEESEKKYKQIQEQLEGITQQVQDLQPRCTELKAEAQRRNTLLKSCEVTVHRCKANLRDLEKDKAQLSTRINDLKLSISQTTGAESQARTEHMEQIKAELENITHHISTLSQQTDQYQHACTRLKEEHGKIGRELAVLQKSIDANERNVRTLESSRSNRLRRFGEHMPALLTAIEEAHKRGQFKQKPRGPLGYLISLKDPELALAVEVCLKGQLQAFTCDNYEDEKVLQGLMARAYQGGRRPTIITSQFIPRLHDTTRRAVNHPQYPSVLQALEIEDHIVANCLIDQRGIESILLIKNRTEARRVMQSRNPPQNCYLAFSKDGDQIDNSRSYTADQTRANYLSGDVEEEIRHLQKEIENQKAQATRIQQQIKKINEDIKQNEGLLRRTYMEQKTTKDKATKLQLELSDLQNVEEPQSEDLNPLEEELQEIITKIASKRAEYEETRNQMANLRTSYEEAEQEYKRHKEQINTIREEADPIKDELSKTDQDVMKCKHHKKHYEEKRSTHLHNIQTLEANVKSKEQEHQASVAKATEISPERVEVRRTAKSLDSEITRLKAKISSQQEQQGDREEIVRQYHEALESYKNLTHQVKNLNSFIKCLDNVMNRRLYVYAELRRFLSARCKYYFDSMLKQRGYTGSMTFDHKNETLSISVPPAPENQQQKHQEEEGEMAGHRKEKEHNRKETEEEGQGDHDRAKWGQIEVKMESGVEDMVVQPGQGSGTDLRDMRSLSGGERSFSTVCFVLSLWAITEAPFRCLDEFDVYMDMVNRRISMDMMLKVAAGQRKRQFIFLTPQSMSTLPVSENTHILRMKDPDRSHNDSPTNHDNHQ</sequence>
<evidence type="ECO:0000256" key="6">
    <source>
        <dbReference type="ARBA" id="ARBA00022763"/>
    </source>
</evidence>
<feature type="coiled-coil region" evidence="13">
    <location>
        <begin position="316"/>
        <end position="484"/>
    </location>
</feature>
<keyword evidence="8 13" id="KW-0175">Coiled coil</keyword>
<keyword evidence="10" id="KW-0234">DNA repair</keyword>
<keyword evidence="9" id="KW-0233">DNA recombination</keyword>
<keyword evidence="11" id="KW-0539">Nucleus</keyword>
<evidence type="ECO:0000256" key="12">
    <source>
        <dbReference type="ARBA" id="ARBA00069480"/>
    </source>
</evidence>
<keyword evidence="4" id="KW-0158">Chromosome</keyword>
<dbReference type="FunFam" id="3.40.50.300:FF:000959">
    <property type="entry name" value="structural maintenance of chromosomes protein 6"/>
    <property type="match status" value="1"/>
</dbReference>
<comment type="subcellular location">
    <subcellularLocation>
        <location evidence="2">Chromosome</location>
    </subcellularLocation>
    <subcellularLocation>
        <location evidence="1">Nucleus</location>
    </subcellularLocation>
</comment>
<dbReference type="GO" id="GO:0005524">
    <property type="term" value="F:ATP binding"/>
    <property type="evidence" value="ECO:0007669"/>
    <property type="project" value="UniProtKB-KW"/>
</dbReference>
<feature type="region of interest" description="Disordered" evidence="14">
    <location>
        <begin position="1138"/>
        <end position="1157"/>
    </location>
</feature>
<evidence type="ECO:0000256" key="9">
    <source>
        <dbReference type="ARBA" id="ARBA00023172"/>
    </source>
</evidence>
<gene>
    <name evidence="16" type="ORF">JOB18_030052</name>
</gene>
<dbReference type="EMBL" id="JAGKHQ010000009">
    <property type="protein sequence ID" value="KAG7508952.1"/>
    <property type="molecule type" value="Genomic_DNA"/>
</dbReference>
<feature type="domain" description="RecF/RecN/SMC N-terminal" evidence="15">
    <location>
        <begin position="63"/>
        <end position="1124"/>
    </location>
</feature>
<comment type="similarity">
    <text evidence="3">Belongs to the SMC family. SMC6 subfamily.</text>
</comment>
<dbReference type="GO" id="GO:0030915">
    <property type="term" value="C:Smc5-Smc6 complex"/>
    <property type="evidence" value="ECO:0007669"/>
    <property type="project" value="TreeGrafter"/>
</dbReference>
<dbReference type="PANTHER" id="PTHR19306">
    <property type="entry name" value="STRUCTURAL MAINTENANCE OF CHROMOSOMES 5,6 SMC5, SMC6"/>
    <property type="match status" value="1"/>
</dbReference>
<evidence type="ECO:0000256" key="5">
    <source>
        <dbReference type="ARBA" id="ARBA00022741"/>
    </source>
</evidence>
<dbReference type="Pfam" id="PF02463">
    <property type="entry name" value="SMC_N"/>
    <property type="match status" value="1"/>
</dbReference>
<evidence type="ECO:0000256" key="10">
    <source>
        <dbReference type="ARBA" id="ARBA00023204"/>
    </source>
</evidence>
<evidence type="ECO:0000256" key="3">
    <source>
        <dbReference type="ARBA" id="ARBA00006793"/>
    </source>
</evidence>
<evidence type="ECO:0000313" key="17">
    <source>
        <dbReference type="Proteomes" id="UP000693946"/>
    </source>
</evidence>
<dbReference type="PANTHER" id="PTHR19306:SF7">
    <property type="entry name" value="SI:DKEY-119F1.1"/>
    <property type="match status" value="1"/>
</dbReference>
<feature type="coiled-coil region" evidence="13">
    <location>
        <begin position="756"/>
        <end position="895"/>
    </location>
</feature>
<evidence type="ECO:0000256" key="13">
    <source>
        <dbReference type="SAM" id="Coils"/>
    </source>
</evidence>
<evidence type="ECO:0000259" key="15">
    <source>
        <dbReference type="Pfam" id="PF02463"/>
    </source>
</evidence>
<feature type="region of interest" description="Disordered" evidence="14">
    <location>
        <begin position="1"/>
        <end position="51"/>
    </location>
</feature>
<evidence type="ECO:0000256" key="8">
    <source>
        <dbReference type="ARBA" id="ARBA00023054"/>
    </source>
</evidence>
<dbReference type="GO" id="GO:0003697">
    <property type="term" value="F:single-stranded DNA binding"/>
    <property type="evidence" value="ECO:0007669"/>
    <property type="project" value="TreeGrafter"/>
</dbReference>
<name>A0AAV6RXU2_SOLSE</name>
<evidence type="ECO:0000256" key="7">
    <source>
        <dbReference type="ARBA" id="ARBA00022840"/>
    </source>
</evidence>
<feature type="coiled-coil region" evidence="13">
    <location>
        <begin position="672"/>
        <end position="706"/>
    </location>
</feature>
<evidence type="ECO:0000256" key="2">
    <source>
        <dbReference type="ARBA" id="ARBA00004286"/>
    </source>
</evidence>
<evidence type="ECO:0000256" key="4">
    <source>
        <dbReference type="ARBA" id="ARBA00022454"/>
    </source>
</evidence>
<proteinExistence type="inferred from homology"/>
<dbReference type="InterPro" id="IPR003395">
    <property type="entry name" value="RecF/RecN/SMC_N"/>
</dbReference>
<evidence type="ECO:0000256" key="11">
    <source>
        <dbReference type="ARBA" id="ARBA00023242"/>
    </source>
</evidence>
<keyword evidence="17" id="KW-1185">Reference proteome</keyword>
<accession>A0AAV6RXU2</accession>
<keyword evidence="6" id="KW-0227">DNA damage</keyword>
<dbReference type="GO" id="GO:0003684">
    <property type="term" value="F:damaged DNA binding"/>
    <property type="evidence" value="ECO:0007669"/>
    <property type="project" value="TreeGrafter"/>
</dbReference>
<protein>
    <recommendedName>
        <fullName evidence="12">Structural maintenance of chromosomes protein 6</fullName>
    </recommendedName>
</protein>
<dbReference type="Proteomes" id="UP000693946">
    <property type="component" value="Linkage Group LG17"/>
</dbReference>
<evidence type="ECO:0000256" key="1">
    <source>
        <dbReference type="ARBA" id="ARBA00004123"/>
    </source>
</evidence>
<dbReference type="GO" id="GO:0005634">
    <property type="term" value="C:nucleus"/>
    <property type="evidence" value="ECO:0007669"/>
    <property type="project" value="UniProtKB-SubCell"/>
</dbReference>